<keyword evidence="3" id="KW-1185">Reference proteome</keyword>
<evidence type="ECO:0000313" key="2">
    <source>
        <dbReference type="EMBL" id="NCD71955.1"/>
    </source>
</evidence>
<evidence type="ECO:0000313" key="3">
    <source>
        <dbReference type="Proteomes" id="UP000638732"/>
    </source>
</evidence>
<proteinExistence type="predicted"/>
<reference evidence="2" key="1">
    <citation type="submission" date="2020-01" db="EMBL/GenBank/DDBJ databases">
        <authorList>
            <person name="Seo Y.L."/>
        </authorList>
    </citation>
    <scope>NUCLEOTIDE SEQUENCE</scope>
    <source>
        <strain evidence="2">R11</strain>
    </source>
</reference>
<comment type="caution">
    <text evidence="2">The sequence shown here is derived from an EMBL/GenBank/DDBJ whole genome shotgun (WGS) entry which is preliminary data.</text>
</comment>
<evidence type="ECO:0000256" key="1">
    <source>
        <dbReference type="SAM" id="SignalP"/>
    </source>
</evidence>
<accession>A0A965ZIY8</accession>
<name>A0A965ZIY8_9SPHI</name>
<reference evidence="2" key="2">
    <citation type="submission" date="2020-10" db="EMBL/GenBank/DDBJ databases">
        <title>Mucilaginibacter sp. nov., isolated from soil.</title>
        <authorList>
            <person name="Jeon C.O."/>
        </authorList>
    </citation>
    <scope>NUCLEOTIDE SEQUENCE</scope>
    <source>
        <strain evidence="2">R11</strain>
    </source>
</reference>
<feature type="chain" id="PRO_5037293612" description="Lipocalin-like domain-containing protein" evidence="1">
    <location>
        <begin position="20"/>
        <end position="132"/>
    </location>
</feature>
<organism evidence="2 3">
    <name type="scientific">Mucilaginibacter agri</name>
    <dbReference type="NCBI Taxonomy" id="2695265"/>
    <lineage>
        <taxon>Bacteria</taxon>
        <taxon>Pseudomonadati</taxon>
        <taxon>Bacteroidota</taxon>
        <taxon>Sphingobacteriia</taxon>
        <taxon>Sphingobacteriales</taxon>
        <taxon>Sphingobacteriaceae</taxon>
        <taxon>Mucilaginibacter</taxon>
    </lineage>
</organism>
<dbReference type="AlphaFoldDB" id="A0A965ZIY8"/>
<protein>
    <recommendedName>
        <fullName evidence="4">Lipocalin-like domain-containing protein</fullName>
    </recommendedName>
</protein>
<gene>
    <name evidence="2" type="ORF">GSY63_21510</name>
</gene>
<keyword evidence="1" id="KW-0732">Signal</keyword>
<dbReference type="RefSeq" id="WP_166587928.1">
    <property type="nucleotide sequence ID" value="NZ_WWEO01000045.1"/>
</dbReference>
<dbReference type="Proteomes" id="UP000638732">
    <property type="component" value="Unassembled WGS sequence"/>
</dbReference>
<dbReference type="Gene3D" id="2.40.128.490">
    <property type="entry name" value="Uncharacterised protein PF14869, DUF4488"/>
    <property type="match status" value="1"/>
</dbReference>
<sequence length="132" mass="15489">MKKLFLFIPLLLVIFCSWQQPKTLKGKWQFVSGVYNGKKDTATTEYTLRRNYDKDHFEAFITEPGEKPVKYQAGDYTLQGDTCLETETFSTQPSNLTHKTIHYYIQLRHDTLILSGKLPTGMEVEEYWKKIK</sequence>
<dbReference type="EMBL" id="WWEO01000045">
    <property type="protein sequence ID" value="NCD71955.1"/>
    <property type="molecule type" value="Genomic_DNA"/>
</dbReference>
<feature type="signal peptide" evidence="1">
    <location>
        <begin position="1"/>
        <end position="19"/>
    </location>
</feature>
<evidence type="ECO:0008006" key="4">
    <source>
        <dbReference type="Google" id="ProtNLM"/>
    </source>
</evidence>